<dbReference type="Gene3D" id="1.20.1560.10">
    <property type="entry name" value="ABC transporter type 1, transmembrane domain"/>
    <property type="match status" value="1"/>
</dbReference>
<protein>
    <submittedName>
        <fullName evidence="13">Multidrug export ATP-binding/permease protein SAV1866</fullName>
        <ecNumber evidence="13">3.6.3.-</ecNumber>
    </submittedName>
</protein>
<dbReference type="GO" id="GO:0006879">
    <property type="term" value="P:intracellular iron ion homeostasis"/>
    <property type="evidence" value="ECO:0007669"/>
    <property type="project" value="TreeGrafter"/>
</dbReference>
<dbReference type="GO" id="GO:0005524">
    <property type="term" value="F:ATP binding"/>
    <property type="evidence" value="ECO:0007669"/>
    <property type="project" value="UniProtKB-KW"/>
</dbReference>
<reference evidence="13 14" key="1">
    <citation type="submission" date="2018-06" db="EMBL/GenBank/DDBJ databases">
        <authorList>
            <consortium name="Pathogen Informatics"/>
            <person name="Doyle S."/>
        </authorList>
    </citation>
    <scope>NUCLEOTIDE SEQUENCE [LARGE SCALE GENOMIC DNA]</scope>
    <source>
        <strain evidence="13 14">NCTC11997</strain>
    </source>
</reference>
<feature type="transmembrane region" description="Helical" evidence="10">
    <location>
        <begin position="306"/>
        <end position="327"/>
    </location>
</feature>
<dbReference type="SMART" id="SM00382">
    <property type="entry name" value="AAA"/>
    <property type="match status" value="1"/>
</dbReference>
<dbReference type="PROSITE" id="PS50893">
    <property type="entry name" value="ABC_TRANSPORTER_2"/>
    <property type="match status" value="1"/>
</dbReference>
<dbReference type="PROSITE" id="PS50929">
    <property type="entry name" value="ABC_TM1F"/>
    <property type="match status" value="1"/>
</dbReference>
<evidence type="ECO:0000256" key="5">
    <source>
        <dbReference type="ARBA" id="ARBA00022741"/>
    </source>
</evidence>
<dbReference type="InterPro" id="IPR003439">
    <property type="entry name" value="ABC_transporter-like_ATP-bd"/>
</dbReference>
<dbReference type="EC" id="3.6.3.-" evidence="13"/>
<feature type="transmembrane region" description="Helical" evidence="10">
    <location>
        <begin position="187"/>
        <end position="208"/>
    </location>
</feature>
<evidence type="ECO:0000256" key="3">
    <source>
        <dbReference type="ARBA" id="ARBA00022475"/>
    </source>
</evidence>
<feature type="transmembrane region" description="Helical" evidence="10">
    <location>
        <begin position="159"/>
        <end position="181"/>
    </location>
</feature>
<dbReference type="Gene3D" id="3.40.50.300">
    <property type="entry name" value="P-loop containing nucleotide triphosphate hydrolases"/>
    <property type="match status" value="1"/>
</dbReference>
<evidence type="ECO:0000313" key="13">
    <source>
        <dbReference type="EMBL" id="SUA53801.1"/>
    </source>
</evidence>
<gene>
    <name evidence="13" type="ORF">NCTC11997_01312</name>
</gene>
<dbReference type="Pfam" id="PF00664">
    <property type="entry name" value="ABC_membrane"/>
    <property type="match status" value="1"/>
</dbReference>
<dbReference type="RefSeq" id="WP_018575714.1">
    <property type="nucleotide sequence ID" value="NZ_CP065725.1"/>
</dbReference>
<dbReference type="GO" id="GO:0140359">
    <property type="term" value="F:ABC-type transporter activity"/>
    <property type="evidence" value="ECO:0007669"/>
    <property type="project" value="InterPro"/>
</dbReference>
<dbReference type="FunFam" id="3.40.50.300:FF:000186">
    <property type="entry name" value="ATP-binding cassette sub-family B member 7, mitochondrial"/>
    <property type="match status" value="1"/>
</dbReference>
<feature type="compositionally biased region" description="Polar residues" evidence="9">
    <location>
        <begin position="1"/>
        <end position="18"/>
    </location>
</feature>
<dbReference type="Proteomes" id="UP000254603">
    <property type="component" value="Unassembled WGS sequence"/>
</dbReference>
<evidence type="ECO:0000256" key="4">
    <source>
        <dbReference type="ARBA" id="ARBA00022692"/>
    </source>
</evidence>
<dbReference type="InterPro" id="IPR027417">
    <property type="entry name" value="P-loop_NTPase"/>
</dbReference>
<feature type="transmembrane region" description="Helical" evidence="10">
    <location>
        <begin position="74"/>
        <end position="95"/>
    </location>
</feature>
<evidence type="ECO:0000256" key="9">
    <source>
        <dbReference type="SAM" id="MobiDB-lite"/>
    </source>
</evidence>
<feature type="transmembrane region" description="Helical" evidence="10">
    <location>
        <begin position="272"/>
        <end position="294"/>
    </location>
</feature>
<dbReference type="AlphaFoldDB" id="A0A378XEB4"/>
<keyword evidence="2" id="KW-0813">Transport</keyword>
<dbReference type="STRING" id="1122619.GCA_000373745_02535"/>
<dbReference type="PANTHER" id="PTHR24221:SF402">
    <property type="entry name" value="IRON-SULFUR CLUSTERS TRANSPORTER ABCB7, MITOCHONDRIAL"/>
    <property type="match status" value="1"/>
</dbReference>
<comment type="subcellular location">
    <subcellularLocation>
        <location evidence="1">Cell membrane</location>
        <topology evidence="1">Multi-pass membrane protein</topology>
    </subcellularLocation>
</comment>
<dbReference type="InterPro" id="IPR036640">
    <property type="entry name" value="ABC1_TM_sf"/>
</dbReference>
<dbReference type="GO" id="GO:0016887">
    <property type="term" value="F:ATP hydrolysis activity"/>
    <property type="evidence" value="ECO:0007669"/>
    <property type="project" value="InterPro"/>
</dbReference>
<feature type="region of interest" description="Disordered" evidence="9">
    <location>
        <begin position="1"/>
        <end position="20"/>
    </location>
</feature>
<evidence type="ECO:0000256" key="1">
    <source>
        <dbReference type="ARBA" id="ARBA00004651"/>
    </source>
</evidence>
<evidence type="ECO:0000256" key="7">
    <source>
        <dbReference type="ARBA" id="ARBA00022989"/>
    </source>
</evidence>
<name>A0A378XEB4_9BURK</name>
<keyword evidence="3" id="KW-1003">Cell membrane</keyword>
<evidence type="ECO:0000313" key="14">
    <source>
        <dbReference type="Proteomes" id="UP000254603"/>
    </source>
</evidence>
<feature type="transmembrane region" description="Helical" evidence="10">
    <location>
        <begin position="47"/>
        <end position="68"/>
    </location>
</feature>
<evidence type="ECO:0000256" key="6">
    <source>
        <dbReference type="ARBA" id="ARBA00022840"/>
    </source>
</evidence>
<keyword evidence="5" id="KW-0547">Nucleotide-binding</keyword>
<dbReference type="CDD" id="cd18582">
    <property type="entry name" value="ABC_6TM_ATM1_ABCB7"/>
    <property type="match status" value="1"/>
</dbReference>
<dbReference type="InterPro" id="IPR003593">
    <property type="entry name" value="AAA+_ATPase"/>
</dbReference>
<dbReference type="GO" id="GO:0005886">
    <property type="term" value="C:plasma membrane"/>
    <property type="evidence" value="ECO:0007669"/>
    <property type="project" value="UniProtKB-SubCell"/>
</dbReference>
<keyword evidence="4 10" id="KW-0812">Transmembrane</keyword>
<dbReference type="EMBL" id="UGSB01000001">
    <property type="protein sequence ID" value="SUA53801.1"/>
    <property type="molecule type" value="Genomic_DNA"/>
</dbReference>
<organism evidence="13 14">
    <name type="scientific">Oligella ureolytica</name>
    <dbReference type="NCBI Taxonomy" id="90244"/>
    <lineage>
        <taxon>Bacteria</taxon>
        <taxon>Pseudomonadati</taxon>
        <taxon>Pseudomonadota</taxon>
        <taxon>Betaproteobacteria</taxon>
        <taxon>Burkholderiales</taxon>
        <taxon>Alcaligenaceae</taxon>
        <taxon>Oligella</taxon>
    </lineage>
</organism>
<dbReference type="InterPro" id="IPR011527">
    <property type="entry name" value="ABC1_TM_dom"/>
</dbReference>
<dbReference type="PANTHER" id="PTHR24221">
    <property type="entry name" value="ATP-BINDING CASSETTE SUB-FAMILY B"/>
    <property type="match status" value="1"/>
</dbReference>
<evidence type="ECO:0000256" key="2">
    <source>
        <dbReference type="ARBA" id="ARBA00022448"/>
    </source>
</evidence>
<evidence type="ECO:0000259" key="11">
    <source>
        <dbReference type="PROSITE" id="PS50893"/>
    </source>
</evidence>
<feature type="domain" description="ABC transporter" evidence="11">
    <location>
        <begin position="367"/>
        <end position="601"/>
    </location>
</feature>
<dbReference type="SUPFAM" id="SSF52540">
    <property type="entry name" value="P-loop containing nucleoside triphosphate hydrolases"/>
    <property type="match status" value="1"/>
</dbReference>
<keyword evidence="7 10" id="KW-1133">Transmembrane helix</keyword>
<dbReference type="InterPro" id="IPR039421">
    <property type="entry name" value="Type_1_exporter"/>
</dbReference>
<keyword evidence="13" id="KW-0378">Hydrolase</keyword>
<accession>A0A378XEB4</accession>
<sequence>MLEQKINQQQTTSDSQTVEAEKKSKLDQGFGVFLTLWPYLWRYRGRMILAIFCMVMAKVALVYTPIFLKKIIDQLGVEATLMVLPVAALVGYGAAKLGSTLFNEMRDLVFARVIQNSVRQVNLTIFQHLFKLSLRFHLERQTGALSRDLDRGSRAITMLVRILVFRILPTLLELFLIMAILLWNYDVWFTVAIAVNVAVYMTFTYVVTSKRMPMRRAMNRLDSSANHTAIDAILNYETVKYFNNEQYEYEQYDAGLAKHTDAMVTNQFTLSILNVGQGLIITLGTVILLWMSAARVVSGDMSVGDIVLITAYLTQLFIPLGMLGMVYSESQYALIDLERILAMLKQPQEITDRPSALSMDKSRPSTIEFKQVDFSYEAERQILHDVSFTVEAGQTVAVVGESGAGKSTLSRLLFRFYDVDSGAVYINNEDIRDYAQDSLREAIGVVPQDTVLFNHTIAHNIAYGRVDASREEVVQAAKSARLHDFISALPEGYDTQVGERGLKLSGGEKQRVAIARTLLKNPPILILDEATSALDTRTEKEIQDALNEVMKDRTTLIIAHRLSTIMHADQIILMRNGRIAEYGTHQELLGQGGLYTKMWEVQFSDEEEHH</sequence>
<dbReference type="CDD" id="cd03253">
    <property type="entry name" value="ABCC_ATM1_transporter"/>
    <property type="match status" value="1"/>
</dbReference>
<evidence type="ECO:0000256" key="10">
    <source>
        <dbReference type="SAM" id="Phobius"/>
    </source>
</evidence>
<dbReference type="PROSITE" id="PS00211">
    <property type="entry name" value="ABC_TRANSPORTER_1"/>
    <property type="match status" value="1"/>
</dbReference>
<evidence type="ECO:0000259" key="12">
    <source>
        <dbReference type="PROSITE" id="PS50929"/>
    </source>
</evidence>
<dbReference type="InterPro" id="IPR017871">
    <property type="entry name" value="ABC_transporter-like_CS"/>
</dbReference>
<evidence type="ECO:0000256" key="8">
    <source>
        <dbReference type="ARBA" id="ARBA00023136"/>
    </source>
</evidence>
<dbReference type="SUPFAM" id="SSF90123">
    <property type="entry name" value="ABC transporter transmembrane region"/>
    <property type="match status" value="1"/>
</dbReference>
<keyword evidence="8 10" id="KW-0472">Membrane</keyword>
<proteinExistence type="predicted"/>
<dbReference type="Pfam" id="PF00005">
    <property type="entry name" value="ABC_tran"/>
    <property type="match status" value="1"/>
</dbReference>
<feature type="domain" description="ABC transmembrane type-1" evidence="12">
    <location>
        <begin position="48"/>
        <end position="329"/>
    </location>
</feature>
<keyword evidence="6 13" id="KW-0067">ATP-binding</keyword>